<feature type="transmembrane region" description="Helical" evidence="7">
    <location>
        <begin position="168"/>
        <end position="187"/>
    </location>
</feature>
<dbReference type="InterPro" id="IPR020846">
    <property type="entry name" value="MFS_dom"/>
</dbReference>
<dbReference type="GO" id="GO:0005886">
    <property type="term" value="C:plasma membrane"/>
    <property type="evidence" value="ECO:0007669"/>
    <property type="project" value="UniProtKB-SubCell"/>
</dbReference>
<evidence type="ECO:0000313" key="9">
    <source>
        <dbReference type="EMBL" id="PCR99686.1"/>
    </source>
</evidence>
<evidence type="ECO:0000256" key="5">
    <source>
        <dbReference type="ARBA" id="ARBA00022989"/>
    </source>
</evidence>
<feature type="transmembrane region" description="Helical" evidence="7">
    <location>
        <begin position="292"/>
        <end position="312"/>
    </location>
</feature>
<comment type="caution">
    <text evidence="9">The sequence shown here is derived from an EMBL/GenBank/DDBJ whole genome shotgun (WGS) entry which is preliminary data.</text>
</comment>
<feature type="transmembrane region" description="Helical" evidence="7">
    <location>
        <begin position="42"/>
        <end position="63"/>
    </location>
</feature>
<keyword evidence="5 7" id="KW-1133">Transmembrane helix</keyword>
<keyword evidence="6 7" id="KW-0472">Membrane</keyword>
<keyword evidence="2" id="KW-0813">Transport</keyword>
<keyword evidence="3" id="KW-1003">Cell membrane</keyword>
<dbReference type="Gene3D" id="1.20.1250.20">
    <property type="entry name" value="MFS general substrate transporter like domains"/>
    <property type="match status" value="1"/>
</dbReference>
<feature type="transmembrane region" description="Helical" evidence="7">
    <location>
        <begin position="378"/>
        <end position="399"/>
    </location>
</feature>
<sequence length="409" mass="45185">MKDFFELNRVIKLRIIMMFLGIFSYSTAGASMAIYYNQNMGSAVTGILLIIGSIVSFLTGIFSGHQADLRGRRPIMLIGGIVSILGASLAAFANSPAFFDPWLTFFGFLIFSFGSGLSGTAAEAMLVDITDSENRKIVYSLGYWVINLAIAFGSAISGWFFRDYLFELLLFILICTVINLLIVVLWIPESFDPKRLNDHQRNSLLQAYRRVSKDKIFMIYLISLIFMSIFYAQFEYALPVHLSNTFKSIRFFGFQIYGQRMLTIMLLINTVLIVLFLSTVRKVTNHWSNKKGVLIGALCTGIGFAIALFSQIFVLEIIAILLETIGEMILVPFSQALTAEMMNPNQAGAYSGMVTITGPVAAFLTGLSVSGTAFYGDIGLGLIILFVTGGVLITAFPAITMHEKKKQGT</sequence>
<evidence type="ECO:0000256" key="3">
    <source>
        <dbReference type="ARBA" id="ARBA00022475"/>
    </source>
</evidence>
<feature type="transmembrane region" description="Helical" evidence="7">
    <location>
        <begin position="349"/>
        <end position="372"/>
    </location>
</feature>
<feature type="transmembrane region" description="Helical" evidence="7">
    <location>
        <begin position="141"/>
        <end position="162"/>
    </location>
</feature>
<protein>
    <submittedName>
        <fullName evidence="9">Membrane protein</fullName>
    </submittedName>
</protein>
<dbReference type="GO" id="GO:0022857">
    <property type="term" value="F:transmembrane transporter activity"/>
    <property type="evidence" value="ECO:0007669"/>
    <property type="project" value="InterPro"/>
</dbReference>
<dbReference type="AlphaFoldDB" id="A0A2A5RKI7"/>
<dbReference type="SUPFAM" id="SSF103473">
    <property type="entry name" value="MFS general substrate transporter"/>
    <property type="match status" value="1"/>
</dbReference>
<feature type="transmembrane region" description="Helical" evidence="7">
    <location>
        <begin position="216"/>
        <end position="234"/>
    </location>
</feature>
<evidence type="ECO:0000256" key="1">
    <source>
        <dbReference type="ARBA" id="ARBA00004651"/>
    </source>
</evidence>
<accession>A0A2A5RKI7</accession>
<proteinExistence type="predicted"/>
<evidence type="ECO:0000259" key="8">
    <source>
        <dbReference type="PROSITE" id="PS50850"/>
    </source>
</evidence>
<keyword evidence="10" id="KW-1185">Reference proteome</keyword>
<evidence type="ECO:0000256" key="4">
    <source>
        <dbReference type="ARBA" id="ARBA00022692"/>
    </source>
</evidence>
<dbReference type="PANTHER" id="PTHR23517:SF3">
    <property type="entry name" value="INTEGRAL MEMBRANE TRANSPORT PROTEIN"/>
    <property type="match status" value="1"/>
</dbReference>
<keyword evidence="4 7" id="KW-0812">Transmembrane</keyword>
<dbReference type="RefSeq" id="WP_096818394.1">
    <property type="nucleotide sequence ID" value="NZ_JXJU01000007.1"/>
</dbReference>
<dbReference type="PANTHER" id="PTHR23517">
    <property type="entry name" value="RESISTANCE PROTEIN MDTM, PUTATIVE-RELATED-RELATED"/>
    <property type="match status" value="1"/>
</dbReference>
<evidence type="ECO:0000256" key="6">
    <source>
        <dbReference type="ARBA" id="ARBA00023136"/>
    </source>
</evidence>
<organism evidence="9 10">
    <name type="scientific">Lactococcus fujiensis JCM 16395</name>
    <dbReference type="NCBI Taxonomy" id="1291764"/>
    <lineage>
        <taxon>Bacteria</taxon>
        <taxon>Bacillati</taxon>
        <taxon>Bacillota</taxon>
        <taxon>Bacilli</taxon>
        <taxon>Lactobacillales</taxon>
        <taxon>Streptococcaceae</taxon>
        <taxon>Lactococcus</taxon>
    </lineage>
</organism>
<feature type="transmembrane region" description="Helical" evidence="7">
    <location>
        <begin position="261"/>
        <end position="280"/>
    </location>
</feature>
<feature type="transmembrane region" description="Helical" evidence="7">
    <location>
        <begin position="105"/>
        <end position="129"/>
    </location>
</feature>
<evidence type="ECO:0000313" key="10">
    <source>
        <dbReference type="Proteomes" id="UP000218181"/>
    </source>
</evidence>
<dbReference type="STRING" id="1291764.GCA_001311235_02167"/>
<dbReference type="PROSITE" id="PS50850">
    <property type="entry name" value="MFS"/>
    <property type="match status" value="1"/>
</dbReference>
<evidence type="ECO:0000256" key="7">
    <source>
        <dbReference type="SAM" id="Phobius"/>
    </source>
</evidence>
<feature type="domain" description="Major facilitator superfamily (MFS) profile" evidence="8">
    <location>
        <begin position="10"/>
        <end position="406"/>
    </location>
</feature>
<dbReference type="Pfam" id="PF07690">
    <property type="entry name" value="MFS_1"/>
    <property type="match status" value="1"/>
</dbReference>
<dbReference type="EMBL" id="JXJU01000007">
    <property type="protein sequence ID" value="PCR99686.1"/>
    <property type="molecule type" value="Genomic_DNA"/>
</dbReference>
<dbReference type="OrthoDB" id="9793283at2"/>
<dbReference type="Proteomes" id="UP000218181">
    <property type="component" value="Unassembled WGS sequence"/>
</dbReference>
<dbReference type="InterPro" id="IPR050171">
    <property type="entry name" value="MFS_Transporters"/>
</dbReference>
<reference evidence="9 10" key="1">
    <citation type="submission" date="2014-12" db="EMBL/GenBank/DDBJ databases">
        <title>Draft genome sequences of 10 type strains of Lactococcus.</title>
        <authorList>
            <person name="Sun Z."/>
            <person name="Zhong Z."/>
            <person name="Liu W."/>
            <person name="Zhang W."/>
            <person name="Zhang H."/>
        </authorList>
    </citation>
    <scope>NUCLEOTIDE SEQUENCE [LARGE SCALE GENOMIC DNA]</scope>
    <source>
        <strain evidence="9 10">JCM 16395</strain>
    </source>
</reference>
<dbReference type="InterPro" id="IPR011701">
    <property type="entry name" value="MFS"/>
</dbReference>
<dbReference type="CDD" id="cd17329">
    <property type="entry name" value="MFS_MdtH_MDR_like"/>
    <property type="match status" value="1"/>
</dbReference>
<comment type="subcellular location">
    <subcellularLocation>
        <location evidence="1">Cell membrane</location>
        <topology evidence="1">Multi-pass membrane protein</topology>
    </subcellularLocation>
</comment>
<name>A0A2A5RKI7_9LACT</name>
<dbReference type="InterPro" id="IPR036259">
    <property type="entry name" value="MFS_trans_sf"/>
</dbReference>
<feature type="transmembrane region" description="Helical" evidence="7">
    <location>
        <begin position="75"/>
        <end position="93"/>
    </location>
</feature>
<gene>
    <name evidence="9" type="ORF">RT41_GL001799</name>
</gene>
<feature type="transmembrane region" description="Helical" evidence="7">
    <location>
        <begin position="12"/>
        <end position="36"/>
    </location>
</feature>
<evidence type="ECO:0000256" key="2">
    <source>
        <dbReference type="ARBA" id="ARBA00022448"/>
    </source>
</evidence>